<dbReference type="EMBL" id="JBFALK010000012">
    <property type="protein sequence ID" value="MEV0971312.1"/>
    <property type="molecule type" value="Genomic_DNA"/>
</dbReference>
<name>A0ABV3GI61_MICGL</name>
<evidence type="ECO:0000313" key="3">
    <source>
        <dbReference type="Proteomes" id="UP001551675"/>
    </source>
</evidence>
<protein>
    <submittedName>
        <fullName evidence="2">SPW repeat protein</fullName>
    </submittedName>
</protein>
<evidence type="ECO:0000313" key="2">
    <source>
        <dbReference type="EMBL" id="MEV0971312.1"/>
    </source>
</evidence>
<comment type="caution">
    <text evidence="2">The sequence shown here is derived from an EMBL/GenBank/DDBJ whole genome shotgun (WGS) entry which is preliminary data.</text>
</comment>
<dbReference type="Proteomes" id="UP001551675">
    <property type="component" value="Unassembled WGS sequence"/>
</dbReference>
<dbReference type="RefSeq" id="WP_061252911.1">
    <property type="nucleotide sequence ID" value="NZ_JBFALK010000012.1"/>
</dbReference>
<gene>
    <name evidence="2" type="ORF">AB0I59_22010</name>
</gene>
<reference evidence="2 3" key="1">
    <citation type="submission" date="2024-06" db="EMBL/GenBank/DDBJ databases">
        <title>The Natural Products Discovery Center: Release of the First 8490 Sequenced Strains for Exploring Actinobacteria Biosynthetic Diversity.</title>
        <authorList>
            <person name="Kalkreuter E."/>
            <person name="Kautsar S.A."/>
            <person name="Yang D."/>
            <person name="Bader C.D."/>
            <person name="Teijaro C.N."/>
            <person name="Fluegel L."/>
            <person name="Davis C.M."/>
            <person name="Simpson J.R."/>
            <person name="Lauterbach L."/>
            <person name="Steele A.D."/>
            <person name="Gui C."/>
            <person name="Meng S."/>
            <person name="Li G."/>
            <person name="Viehrig K."/>
            <person name="Ye F."/>
            <person name="Su P."/>
            <person name="Kiefer A.F."/>
            <person name="Nichols A."/>
            <person name="Cepeda A.J."/>
            <person name="Yan W."/>
            <person name="Fan B."/>
            <person name="Jiang Y."/>
            <person name="Adhikari A."/>
            <person name="Zheng C.-J."/>
            <person name="Schuster L."/>
            <person name="Cowan T.M."/>
            <person name="Smanski M.J."/>
            <person name="Chevrette M.G."/>
            <person name="De Carvalho L.P.S."/>
            <person name="Shen B."/>
        </authorList>
    </citation>
    <scope>NUCLEOTIDE SEQUENCE [LARGE SCALE GENOMIC DNA]</scope>
    <source>
        <strain evidence="2 3">NPDC050100</strain>
    </source>
</reference>
<feature type="transmembrane region" description="Helical" evidence="1">
    <location>
        <begin position="43"/>
        <end position="66"/>
    </location>
</feature>
<accession>A0ABV3GI61</accession>
<keyword evidence="1" id="KW-1133">Transmembrane helix</keyword>
<organism evidence="2 3">
    <name type="scientific">Microtetraspora glauca</name>
    <dbReference type="NCBI Taxonomy" id="1996"/>
    <lineage>
        <taxon>Bacteria</taxon>
        <taxon>Bacillati</taxon>
        <taxon>Actinomycetota</taxon>
        <taxon>Actinomycetes</taxon>
        <taxon>Streptosporangiales</taxon>
        <taxon>Streptosporangiaceae</taxon>
        <taxon>Microtetraspora</taxon>
    </lineage>
</organism>
<proteinExistence type="predicted"/>
<keyword evidence="3" id="KW-1185">Reference proteome</keyword>
<keyword evidence="1" id="KW-0812">Transmembrane</keyword>
<sequence>MSRWGIAGIGMIFAIGVWLVAAPFVTGQQPDSATWTTATRNDVIVGAALALLGFTGFFTVLAGHVADMYAKGPQPPAQR</sequence>
<keyword evidence="1" id="KW-0472">Membrane</keyword>
<evidence type="ECO:0000256" key="1">
    <source>
        <dbReference type="SAM" id="Phobius"/>
    </source>
</evidence>